<keyword evidence="3" id="KW-0808">Transferase</keyword>
<dbReference type="GO" id="GO:0008417">
    <property type="term" value="F:fucosyltransferase activity"/>
    <property type="evidence" value="ECO:0007669"/>
    <property type="project" value="InterPro"/>
</dbReference>
<organism evidence="5 6">
    <name type="scientific">Desulfobotulus mexicanus</name>
    <dbReference type="NCBI Taxonomy" id="2586642"/>
    <lineage>
        <taxon>Bacteria</taxon>
        <taxon>Pseudomonadati</taxon>
        <taxon>Thermodesulfobacteriota</taxon>
        <taxon>Desulfobacteria</taxon>
        <taxon>Desulfobacterales</taxon>
        <taxon>Desulfobacteraceae</taxon>
        <taxon>Desulfobotulus</taxon>
    </lineage>
</organism>
<keyword evidence="6" id="KW-1185">Reference proteome</keyword>
<dbReference type="OrthoDB" id="9791032at2"/>
<proteinExistence type="inferred from homology"/>
<evidence type="ECO:0000313" key="6">
    <source>
        <dbReference type="Proteomes" id="UP000321899"/>
    </source>
</evidence>
<dbReference type="Proteomes" id="UP000321899">
    <property type="component" value="Unassembled WGS sequence"/>
</dbReference>
<protein>
    <recommendedName>
        <fullName evidence="4">Fucosyltransferase C-terminal domain-containing protein</fullName>
    </recommendedName>
</protein>
<name>A0A5S5MBZ2_9BACT</name>
<dbReference type="InterPro" id="IPR001503">
    <property type="entry name" value="Glyco_trans_10"/>
</dbReference>
<gene>
    <name evidence="5" type="ORF">FIM25_16520</name>
</gene>
<evidence type="ECO:0000256" key="3">
    <source>
        <dbReference type="ARBA" id="ARBA00022679"/>
    </source>
</evidence>
<keyword evidence="2" id="KW-0328">Glycosyltransferase</keyword>
<evidence type="ECO:0000313" key="5">
    <source>
        <dbReference type="EMBL" id="TYT73169.1"/>
    </source>
</evidence>
<dbReference type="Pfam" id="PF00852">
    <property type="entry name" value="Glyco_transf_10"/>
    <property type="match status" value="1"/>
</dbReference>
<dbReference type="AlphaFoldDB" id="A0A5S5MBZ2"/>
<sequence>MSSDDKLGSGPVTVKIVGRVAPEWLYRQLPGQDGVWSDCRFVTDPDENDYDWLVVYHDLAWSKERRGMEFLACAGRKSILVTTEPSSITVYGTDYLKQFGTIITSQEPWVIHHPNPVFTMPGLLWFYGMNEEEASFIPYDDLRSMVPPVKERNLSTVCSNRRGRLTLHSKRVHFTQRLKACLPEMDVFGHGVKPMADKAEALNPYRYHITIENHICCDHMTEKLPDAFLGHTLPFYHGCPNASEYFPKDSYVPIDIDDFDKSLDLIQSTIANNEYEDRLSYILEARRRVLEEYNLFEVIEKVIRRNPDGAGSHEGSLTGCIMNRQTLRIKRPLTGIRSLWEKVEIKGRLRIRGMLRGQYP</sequence>
<dbReference type="PANTHER" id="PTHR11929">
    <property type="entry name" value="ALPHA- 1,3 -FUCOSYLTRANSFERASE"/>
    <property type="match status" value="1"/>
</dbReference>
<dbReference type="GO" id="GO:0016020">
    <property type="term" value="C:membrane"/>
    <property type="evidence" value="ECO:0007669"/>
    <property type="project" value="InterPro"/>
</dbReference>
<dbReference type="RefSeq" id="WP_139450957.1">
    <property type="nucleotide sequence ID" value="NZ_VDMB01000047.1"/>
</dbReference>
<comment type="similarity">
    <text evidence="1">Belongs to the glycosyltransferase 10 family.</text>
</comment>
<evidence type="ECO:0000256" key="2">
    <source>
        <dbReference type="ARBA" id="ARBA00022676"/>
    </source>
</evidence>
<evidence type="ECO:0000256" key="1">
    <source>
        <dbReference type="ARBA" id="ARBA00008919"/>
    </source>
</evidence>
<dbReference type="Gene3D" id="3.40.50.11660">
    <property type="entry name" value="Glycosyl transferase family 10, C-terminal domain"/>
    <property type="match status" value="1"/>
</dbReference>
<comment type="caution">
    <text evidence="5">The sequence shown here is derived from an EMBL/GenBank/DDBJ whole genome shotgun (WGS) entry which is preliminary data.</text>
</comment>
<accession>A0A5S5MBZ2</accession>
<reference evidence="5 6" key="1">
    <citation type="submission" date="2019-06" db="EMBL/GenBank/DDBJ databases">
        <title>Desulfobotulus mexicanus sp. nov., a novel sulfate-reducing bacterium isolated from the sediment of an alkaline crater lake in Mexico.</title>
        <authorList>
            <person name="Hirschler-Rea A."/>
        </authorList>
    </citation>
    <scope>NUCLEOTIDE SEQUENCE [LARGE SCALE GENOMIC DNA]</scope>
    <source>
        <strain evidence="5 6">PAR22N</strain>
    </source>
</reference>
<dbReference type="SUPFAM" id="SSF53756">
    <property type="entry name" value="UDP-Glycosyltransferase/glycogen phosphorylase"/>
    <property type="match status" value="1"/>
</dbReference>
<dbReference type="PANTHER" id="PTHR11929:SF194">
    <property type="entry name" value="ALPHA-(1,3)-FUCOSYLTRANSFERASE 10"/>
    <property type="match status" value="1"/>
</dbReference>
<feature type="domain" description="Fucosyltransferase C-terminal" evidence="4">
    <location>
        <begin position="166"/>
        <end position="267"/>
    </location>
</feature>
<dbReference type="EMBL" id="VDMB01000047">
    <property type="protein sequence ID" value="TYT73169.1"/>
    <property type="molecule type" value="Genomic_DNA"/>
</dbReference>
<dbReference type="InterPro" id="IPR055270">
    <property type="entry name" value="Glyco_tran_10_C"/>
</dbReference>
<evidence type="ECO:0000259" key="4">
    <source>
        <dbReference type="Pfam" id="PF00852"/>
    </source>
</evidence>
<dbReference type="InterPro" id="IPR038577">
    <property type="entry name" value="GT10-like_C_sf"/>
</dbReference>